<evidence type="ECO:0000313" key="1">
    <source>
        <dbReference type="EMBL" id="KAJ4308071.1"/>
    </source>
</evidence>
<sequence length="409" mass="46825">MSRNPHLGQLVEDFDLRYTIDALRWDSRHGDWFEKVRPRLKLPPELADGIHSVLSEVLNHYTMEARDALTAFWLSLMPNLKRLSLDVMDEVEFTSAVLKHAVESTGKTSTGTLPFSSLQEINFSQAPYKKERPIHITAIEPLFKLPSLITLRTTGIPWTRPDNDEAFIFPGTDCPLQHFELGSSTMRLKTLKSLLVACKELRTLRLNIGLDSALGYFPDSYDLGNILRDHGQNLERISITFHFPIAPKRDGKAKWLTAEEFVAQKIGDLRCLSKLKQFRLNLPHFGNDRYRWSRPDGPLLPLMNLAEMLPPSLETLVLCCGFCDKQALAENLYSLFTARETLPNLWCVMVPGDIKLERDSMDLGWTWKMAEVTDDGWKWRKKDVGPYGLLVMKKKGVENKLDMRNLGRV</sequence>
<proteinExistence type="predicted"/>
<accession>A0A9W8TBR3</accession>
<gene>
    <name evidence="1" type="ORF">N0V84_012316</name>
</gene>
<dbReference type="AlphaFoldDB" id="A0A9W8TBR3"/>
<keyword evidence="2" id="KW-1185">Reference proteome</keyword>
<name>A0A9W8TBR3_9HYPO</name>
<protein>
    <submittedName>
        <fullName evidence="1">Uncharacterized protein</fullName>
    </submittedName>
</protein>
<comment type="caution">
    <text evidence="1">The sequence shown here is derived from an EMBL/GenBank/DDBJ whole genome shotgun (WGS) entry which is preliminary data.</text>
</comment>
<organism evidence="1 2">
    <name type="scientific">Fusarium piperis</name>
    <dbReference type="NCBI Taxonomy" id="1435070"/>
    <lineage>
        <taxon>Eukaryota</taxon>
        <taxon>Fungi</taxon>
        <taxon>Dikarya</taxon>
        <taxon>Ascomycota</taxon>
        <taxon>Pezizomycotina</taxon>
        <taxon>Sordariomycetes</taxon>
        <taxon>Hypocreomycetidae</taxon>
        <taxon>Hypocreales</taxon>
        <taxon>Nectriaceae</taxon>
        <taxon>Fusarium</taxon>
        <taxon>Fusarium solani species complex</taxon>
    </lineage>
</organism>
<dbReference type="Proteomes" id="UP001140502">
    <property type="component" value="Unassembled WGS sequence"/>
</dbReference>
<evidence type="ECO:0000313" key="2">
    <source>
        <dbReference type="Proteomes" id="UP001140502"/>
    </source>
</evidence>
<reference evidence="1" key="1">
    <citation type="submission" date="2022-10" db="EMBL/GenBank/DDBJ databases">
        <title>Tapping the CABI collections for fungal endophytes: first genome assemblies for Collariella, Neodidymelliopsis, Ascochyta clinopodiicola, Didymella pomorum, Didymosphaeria variabile, Neocosmospora piperis and Neocucurbitaria cava.</title>
        <authorList>
            <person name="Hill R."/>
        </authorList>
    </citation>
    <scope>NUCLEOTIDE SEQUENCE</scope>
    <source>
        <strain evidence="1">IMI 366586</strain>
    </source>
</reference>
<dbReference type="EMBL" id="JAPEUR010000580">
    <property type="protein sequence ID" value="KAJ4308071.1"/>
    <property type="molecule type" value="Genomic_DNA"/>
</dbReference>
<dbReference type="OrthoDB" id="2520703at2759"/>